<sequence>MTVETSHDFSAVIRPCRIHSGEGALDALGAEIARTGAQRAFVLCGRSVAGTTDLLDRIRAQAGDRLAGVFDRIGKDTPLPDVLAATEAARDAGADLLIAVGGGSVIQAARVVAIYLAEDGTPESLATQYPEDAPAISPRLNAPKMPIFNVPTIGTTAQNWGGSPVKGGKQGHRLEYFDPKTRPTALFWDRAALATAPLSMVRATSGMLWWRSVMNMGYSSAPVLVDANRREVLSLATQVRDALARDEDSDRLRADLCLATWLQNQDADRGGKLVNTWASRVTYAFAIGIFHRHAEVAQGATTAALTCGVLRRLGHRDEDSVAAIATALGIPGMVPSAALADQLERDFVSMGLPVNLTQLGIPQDSAGPVLEAAMQNYNSDPRREFRRERDLLAEVLAGCW</sequence>
<dbReference type="Gene3D" id="1.20.1090.10">
    <property type="entry name" value="Dehydroquinate synthase-like - alpha domain"/>
    <property type="match status" value="1"/>
</dbReference>
<name>A0A844WFL4_9RHOB</name>
<keyword evidence="2" id="KW-0560">Oxidoreductase</keyword>
<proteinExistence type="inferred from homology"/>
<reference evidence="4 5" key="1">
    <citation type="submission" date="2019-11" db="EMBL/GenBank/DDBJ databases">
        <title>Pseudooceanicola pacifica sp. nov., isolated from deep-sea sediment of the Pacific Ocean.</title>
        <authorList>
            <person name="Lyu L."/>
        </authorList>
    </citation>
    <scope>NUCLEOTIDE SEQUENCE [LARGE SCALE GENOMIC DNA]</scope>
    <source>
        <strain evidence="4 5">216_PA32_1</strain>
    </source>
</reference>
<protein>
    <submittedName>
        <fullName evidence="4">Iron-containing alcohol dehydrogenase</fullName>
    </submittedName>
</protein>
<dbReference type="SUPFAM" id="SSF56796">
    <property type="entry name" value="Dehydroquinate synthase-like"/>
    <property type="match status" value="1"/>
</dbReference>
<dbReference type="Proteomes" id="UP000443843">
    <property type="component" value="Unassembled WGS sequence"/>
</dbReference>
<organism evidence="4 5">
    <name type="scientific">Pseudooceanicola pacificus</name>
    <dbReference type="NCBI Taxonomy" id="2676438"/>
    <lineage>
        <taxon>Bacteria</taxon>
        <taxon>Pseudomonadati</taxon>
        <taxon>Pseudomonadota</taxon>
        <taxon>Alphaproteobacteria</taxon>
        <taxon>Rhodobacterales</taxon>
        <taxon>Paracoccaceae</taxon>
        <taxon>Pseudooceanicola</taxon>
    </lineage>
</organism>
<evidence type="ECO:0000259" key="3">
    <source>
        <dbReference type="Pfam" id="PF00465"/>
    </source>
</evidence>
<dbReference type="RefSeq" id="WP_160383473.1">
    <property type="nucleotide sequence ID" value="NZ_WNXQ01000009.1"/>
</dbReference>
<evidence type="ECO:0000256" key="2">
    <source>
        <dbReference type="ARBA" id="ARBA00023002"/>
    </source>
</evidence>
<evidence type="ECO:0000313" key="5">
    <source>
        <dbReference type="Proteomes" id="UP000443843"/>
    </source>
</evidence>
<keyword evidence="5" id="KW-1185">Reference proteome</keyword>
<dbReference type="InterPro" id="IPR001670">
    <property type="entry name" value="ADH_Fe/GldA"/>
</dbReference>
<dbReference type="Pfam" id="PF00465">
    <property type="entry name" value="Fe-ADH"/>
    <property type="match status" value="1"/>
</dbReference>
<dbReference type="GO" id="GO:0046872">
    <property type="term" value="F:metal ion binding"/>
    <property type="evidence" value="ECO:0007669"/>
    <property type="project" value="InterPro"/>
</dbReference>
<dbReference type="PANTHER" id="PTHR11496">
    <property type="entry name" value="ALCOHOL DEHYDROGENASE"/>
    <property type="match status" value="1"/>
</dbReference>
<comment type="caution">
    <text evidence="4">The sequence shown here is derived from an EMBL/GenBank/DDBJ whole genome shotgun (WGS) entry which is preliminary data.</text>
</comment>
<dbReference type="PANTHER" id="PTHR11496:SF102">
    <property type="entry name" value="ALCOHOL DEHYDROGENASE 4"/>
    <property type="match status" value="1"/>
</dbReference>
<evidence type="ECO:0000256" key="1">
    <source>
        <dbReference type="ARBA" id="ARBA00007358"/>
    </source>
</evidence>
<dbReference type="InterPro" id="IPR039697">
    <property type="entry name" value="Alcohol_dehydrogenase_Fe"/>
</dbReference>
<comment type="similarity">
    <text evidence="1">Belongs to the iron-containing alcohol dehydrogenase family.</text>
</comment>
<dbReference type="GO" id="GO:0004022">
    <property type="term" value="F:alcohol dehydrogenase (NAD+) activity"/>
    <property type="evidence" value="ECO:0007669"/>
    <property type="project" value="TreeGrafter"/>
</dbReference>
<evidence type="ECO:0000313" key="4">
    <source>
        <dbReference type="EMBL" id="MWB79260.1"/>
    </source>
</evidence>
<dbReference type="CDD" id="cd14866">
    <property type="entry name" value="Fe-ADH-like"/>
    <property type="match status" value="1"/>
</dbReference>
<dbReference type="AlphaFoldDB" id="A0A844WFL4"/>
<feature type="domain" description="Alcohol dehydrogenase iron-type/glycerol dehydrogenase GldA" evidence="3">
    <location>
        <begin position="15"/>
        <end position="189"/>
    </location>
</feature>
<accession>A0A844WFL4</accession>
<dbReference type="EMBL" id="WNXQ01000009">
    <property type="protein sequence ID" value="MWB79260.1"/>
    <property type="molecule type" value="Genomic_DNA"/>
</dbReference>
<gene>
    <name evidence="4" type="ORF">GLS40_14565</name>
</gene>
<dbReference type="Gene3D" id="3.40.50.1970">
    <property type="match status" value="1"/>
</dbReference>